<dbReference type="OrthoDB" id="549701at2"/>
<dbReference type="PANTHER" id="PTHR43685">
    <property type="entry name" value="GLYCOSYLTRANSFERASE"/>
    <property type="match status" value="1"/>
</dbReference>
<evidence type="ECO:0000313" key="3">
    <source>
        <dbReference type="Proteomes" id="UP000031532"/>
    </source>
</evidence>
<comment type="caution">
    <text evidence="2">The sequence shown here is derived from an EMBL/GenBank/DDBJ whole genome shotgun (WGS) entry which is preliminary data.</text>
</comment>
<evidence type="ECO:0000313" key="2">
    <source>
        <dbReference type="EMBL" id="NHC38034.1"/>
    </source>
</evidence>
<reference evidence="2 3" key="1">
    <citation type="journal article" date="2015" name="Genome Announc.">
        <title>Draft Genome Sequence of the Terrestrial Cyanobacterium Scytonema millei VB511283, Isolated from Eastern India.</title>
        <authorList>
            <person name="Sen D."/>
            <person name="Chandrababunaidu M.M."/>
            <person name="Singh D."/>
            <person name="Sanghi N."/>
            <person name="Ghorai A."/>
            <person name="Mishra G.P."/>
            <person name="Madduluri M."/>
            <person name="Adhikary S.P."/>
            <person name="Tripathy S."/>
        </authorList>
    </citation>
    <scope>NUCLEOTIDE SEQUENCE [LARGE SCALE GENOMIC DNA]</scope>
    <source>
        <strain evidence="2 3">VB511283</strain>
    </source>
</reference>
<keyword evidence="3" id="KW-1185">Reference proteome</keyword>
<dbReference type="AlphaFoldDB" id="A0A9X5EA99"/>
<dbReference type="EMBL" id="JTJC03000017">
    <property type="protein sequence ID" value="NHC38034.1"/>
    <property type="molecule type" value="Genomic_DNA"/>
</dbReference>
<accession>A0A9X5EA99</accession>
<dbReference type="Proteomes" id="UP000031532">
    <property type="component" value="Unassembled WGS sequence"/>
</dbReference>
<organism evidence="2 3">
    <name type="scientific">Scytonema millei VB511283</name>
    <dbReference type="NCBI Taxonomy" id="1245923"/>
    <lineage>
        <taxon>Bacteria</taxon>
        <taxon>Bacillati</taxon>
        <taxon>Cyanobacteriota</taxon>
        <taxon>Cyanophyceae</taxon>
        <taxon>Nostocales</taxon>
        <taxon>Scytonemataceae</taxon>
        <taxon>Scytonema</taxon>
    </lineage>
</organism>
<sequence>MPKVSVIIPNYNHAQFLEQRIQSVLDQTYQDFEIIYLDDASTDNSNEVFAKFANNSRIRAIYNQTNSGSPFKQWNKGIRLAQGEYVWIAESDDYADKRLLAELVDKLDNNPTVGLAYCLSWFIDECDRSIFNSKDLLYFPDKERWEKDFVNNGIDECSKYLIFENIIHNASAVLIRRSIYEKVGYADESLRLCGDWLLWVKMLLVSDIAFISEPLNYYRAHSETVRYEASRNGVFAEESYQIVRYILANIICSKEVVEQVCETRIHRWLKIMFSKNEKISWKRHYKIYKVASAVDSEIKFRLTKKILKNLLVKV</sequence>
<dbReference type="PANTHER" id="PTHR43685:SF11">
    <property type="entry name" value="GLYCOSYLTRANSFERASE TAGX-RELATED"/>
    <property type="match status" value="1"/>
</dbReference>
<feature type="domain" description="Glycosyltransferase 2-like" evidence="1">
    <location>
        <begin position="5"/>
        <end position="134"/>
    </location>
</feature>
<name>A0A9X5EA99_9CYAN</name>
<protein>
    <submittedName>
        <fullName evidence="2">Glycosyltransferase</fullName>
    </submittedName>
</protein>
<gene>
    <name evidence="2" type="ORF">QH73_0026015</name>
</gene>
<dbReference type="RefSeq" id="WP_052289794.1">
    <property type="nucleotide sequence ID" value="NZ_JTJC03000017.1"/>
</dbReference>
<dbReference type="Pfam" id="PF00535">
    <property type="entry name" value="Glycos_transf_2"/>
    <property type="match status" value="1"/>
</dbReference>
<dbReference type="InterPro" id="IPR001173">
    <property type="entry name" value="Glyco_trans_2-like"/>
</dbReference>
<dbReference type="InterPro" id="IPR050834">
    <property type="entry name" value="Glycosyltransf_2"/>
</dbReference>
<dbReference type="Gene3D" id="3.90.550.10">
    <property type="entry name" value="Spore Coat Polysaccharide Biosynthesis Protein SpsA, Chain A"/>
    <property type="match status" value="1"/>
</dbReference>
<dbReference type="SUPFAM" id="SSF53448">
    <property type="entry name" value="Nucleotide-diphospho-sugar transferases"/>
    <property type="match status" value="1"/>
</dbReference>
<dbReference type="InterPro" id="IPR029044">
    <property type="entry name" value="Nucleotide-diphossugar_trans"/>
</dbReference>
<evidence type="ECO:0000259" key="1">
    <source>
        <dbReference type="Pfam" id="PF00535"/>
    </source>
</evidence>
<proteinExistence type="predicted"/>